<accession>A0A174J3A2</accession>
<keyword evidence="1" id="KW-0808">Transferase</keyword>
<name>A0A174J3A2_PHOVU</name>
<organism evidence="1 2">
    <name type="scientific">Phocaeicola vulgatus</name>
    <name type="common">Bacteroides vulgatus</name>
    <dbReference type="NCBI Taxonomy" id="821"/>
    <lineage>
        <taxon>Bacteria</taxon>
        <taxon>Pseudomonadati</taxon>
        <taxon>Bacteroidota</taxon>
        <taxon>Bacteroidia</taxon>
        <taxon>Bacteroidales</taxon>
        <taxon>Bacteroidaceae</taxon>
        <taxon>Phocaeicola</taxon>
    </lineage>
</organism>
<dbReference type="GO" id="GO:0016740">
    <property type="term" value="F:transferase activity"/>
    <property type="evidence" value="ECO:0007669"/>
    <property type="project" value="UniProtKB-KW"/>
</dbReference>
<dbReference type="RefSeq" id="WP_057250607.1">
    <property type="nucleotide sequence ID" value="NZ_CYZI01000023.1"/>
</dbReference>
<protein>
    <submittedName>
        <fullName evidence="1">Acetyltransferase (GNAT) family</fullName>
    </submittedName>
</protein>
<dbReference type="AlphaFoldDB" id="A0A174J3A2"/>
<dbReference type="EMBL" id="CYZI01000023">
    <property type="protein sequence ID" value="CUO93181.1"/>
    <property type="molecule type" value="Genomic_DNA"/>
</dbReference>
<gene>
    <name evidence="1" type="ORF">ERS852457_03105</name>
</gene>
<proteinExistence type="predicted"/>
<evidence type="ECO:0000313" key="1">
    <source>
        <dbReference type="EMBL" id="CUO93181.1"/>
    </source>
</evidence>
<reference evidence="1 2" key="1">
    <citation type="submission" date="2015-09" db="EMBL/GenBank/DDBJ databases">
        <authorList>
            <consortium name="Pathogen Informatics"/>
        </authorList>
    </citation>
    <scope>NUCLEOTIDE SEQUENCE [LARGE SCALE GENOMIC DNA]</scope>
    <source>
        <strain evidence="1 2">2789STDY5834842</strain>
    </source>
</reference>
<sequence>MKSITADRNKIAPCGLNCAVCSEALRKESPCVGCRNEGYKGEYCANICTIVKCEIRKTLPDGFCDECPQYPCREIVDKECWYANAYPMIESLMGNLAFIRENGIEKFLQREKERWTCSDCGRIISVHDGICYGCGKNYTDRKH</sequence>
<evidence type="ECO:0000313" key="2">
    <source>
        <dbReference type="Proteomes" id="UP000095333"/>
    </source>
</evidence>
<dbReference type="Proteomes" id="UP000095333">
    <property type="component" value="Unassembled WGS sequence"/>
</dbReference>